<proteinExistence type="predicted"/>
<dbReference type="InterPro" id="IPR013103">
    <property type="entry name" value="RVT_2"/>
</dbReference>
<protein>
    <submittedName>
        <fullName evidence="3">Retrovirus-related Pol polyprotein from transposon TNT 1-94</fullName>
    </submittedName>
</protein>
<dbReference type="SUPFAM" id="SSF56672">
    <property type="entry name" value="DNA/RNA polymerases"/>
    <property type="match status" value="1"/>
</dbReference>
<dbReference type="PANTHER" id="PTHR11439">
    <property type="entry name" value="GAG-POL-RELATED RETROTRANSPOSON"/>
    <property type="match status" value="1"/>
</dbReference>
<keyword evidence="4" id="KW-1185">Reference proteome</keyword>
<dbReference type="AlphaFoldDB" id="A0A151S487"/>
<evidence type="ECO:0000313" key="4">
    <source>
        <dbReference type="Proteomes" id="UP000075243"/>
    </source>
</evidence>
<feature type="domain" description="Retroviral polymerase SH3-like" evidence="2">
    <location>
        <begin position="25"/>
        <end position="86"/>
    </location>
</feature>
<dbReference type="Gramene" id="C.cajan_26911.t">
    <property type="protein sequence ID" value="C.cajan_26911.t"/>
    <property type="gene ID" value="C.cajan_26911"/>
</dbReference>
<reference evidence="3" key="1">
    <citation type="journal article" date="2012" name="Nat. Biotechnol.">
        <title>Draft genome sequence of pigeonpea (Cajanus cajan), an orphan legume crop of resource-poor farmers.</title>
        <authorList>
            <person name="Varshney R.K."/>
            <person name="Chen W."/>
            <person name="Li Y."/>
            <person name="Bharti A.K."/>
            <person name="Saxena R.K."/>
            <person name="Schlueter J.A."/>
            <person name="Donoghue M.T."/>
            <person name="Azam S."/>
            <person name="Fan G."/>
            <person name="Whaley A.M."/>
            <person name="Farmer A.D."/>
            <person name="Sheridan J."/>
            <person name="Iwata A."/>
            <person name="Tuteja R."/>
            <person name="Penmetsa R.V."/>
            <person name="Wu W."/>
            <person name="Upadhyaya H.D."/>
            <person name="Yang S.P."/>
            <person name="Shah T."/>
            <person name="Saxena K.B."/>
            <person name="Michael T."/>
            <person name="McCombie W.R."/>
            <person name="Yang B."/>
            <person name="Zhang G."/>
            <person name="Yang H."/>
            <person name="Wang J."/>
            <person name="Spillane C."/>
            <person name="Cook D.R."/>
            <person name="May G.D."/>
            <person name="Xu X."/>
            <person name="Jackson S.A."/>
        </authorList>
    </citation>
    <scope>NUCLEOTIDE SEQUENCE [LARGE SCALE GENOMIC DNA]</scope>
</reference>
<name>A0A151S487_CAJCA</name>
<feature type="domain" description="Reverse transcriptase Ty1/copia-type" evidence="1">
    <location>
        <begin position="194"/>
        <end position="400"/>
    </location>
</feature>
<accession>A0A151S487</accession>
<dbReference type="PANTHER" id="PTHR11439:SF517">
    <property type="entry name" value="CYSTEINE-RICH RLK (RECEPTOR-LIKE PROTEIN KINASE) 8"/>
    <property type="match status" value="1"/>
</dbReference>
<dbReference type="InterPro" id="IPR057670">
    <property type="entry name" value="SH3_retrovirus"/>
</dbReference>
<evidence type="ECO:0000259" key="2">
    <source>
        <dbReference type="Pfam" id="PF25597"/>
    </source>
</evidence>
<dbReference type="EMBL" id="KQ483474">
    <property type="protein sequence ID" value="KYP49551.1"/>
    <property type="molecule type" value="Genomic_DNA"/>
</dbReference>
<dbReference type="Pfam" id="PF25597">
    <property type="entry name" value="SH3_retrovirus"/>
    <property type="match status" value="1"/>
</dbReference>
<dbReference type="Pfam" id="PF07727">
    <property type="entry name" value="RVT_2"/>
    <property type="match status" value="1"/>
</dbReference>
<evidence type="ECO:0000313" key="3">
    <source>
        <dbReference type="EMBL" id="KYP49551.1"/>
    </source>
</evidence>
<evidence type="ECO:0000259" key="1">
    <source>
        <dbReference type="Pfam" id="PF07727"/>
    </source>
</evidence>
<organism evidence="3 4">
    <name type="scientific">Cajanus cajan</name>
    <name type="common">Pigeon pea</name>
    <name type="synonym">Cajanus indicus</name>
    <dbReference type="NCBI Taxonomy" id="3821"/>
    <lineage>
        <taxon>Eukaryota</taxon>
        <taxon>Viridiplantae</taxon>
        <taxon>Streptophyta</taxon>
        <taxon>Embryophyta</taxon>
        <taxon>Tracheophyta</taxon>
        <taxon>Spermatophyta</taxon>
        <taxon>Magnoliopsida</taxon>
        <taxon>eudicotyledons</taxon>
        <taxon>Gunneridae</taxon>
        <taxon>Pentapetalae</taxon>
        <taxon>rosids</taxon>
        <taxon>fabids</taxon>
        <taxon>Fabales</taxon>
        <taxon>Fabaceae</taxon>
        <taxon>Papilionoideae</taxon>
        <taxon>50 kb inversion clade</taxon>
        <taxon>NPAAA clade</taxon>
        <taxon>indigoferoid/millettioid clade</taxon>
        <taxon>Phaseoleae</taxon>
        <taxon>Cajanus</taxon>
    </lineage>
</organism>
<dbReference type="Proteomes" id="UP000075243">
    <property type="component" value="Unassembled WGS sequence"/>
</dbReference>
<dbReference type="InterPro" id="IPR043502">
    <property type="entry name" value="DNA/RNA_pol_sf"/>
</dbReference>
<sequence length="512" mass="59545">MKNMTPKEAWNRRKPTVKHFKIFGCVAYAHIPNKKRLKLDDKGEKCIFLGASDQSKAYKLYNPITRNIIISHDVFNEERFWENNIDETMQILAKFYGDNEDEEPQPMELEEQQISAATTTRDERTLRYPNARPQILEEHRGTQTLVRDENHFPHALLNNHCDPFSVEPRSFKEASQSDCWQQAMASELIALDKNHTWTLTHLPPDKKLVGCKWVYRIKHKADGSIKRFKARLVAKGFTQTEGVDYFETFSPVVKLTTVRVLLAVATPNAWPIFQLDVKLAFLHDYLQEQVFIDQPPSCVKIGNENKVYKLKKAFYGLKQAPRAWYSCIESYFIKAGFTKCPYEHSLFVKSEEKGKLLITCLYVDDLIFIGNCVAMFDEFNKSMMNEFEMTNLGMMHYFLGRILCYLQGTREFGLFYKKGEKSNLLRFIDSDHVGDQDDRKSTSGGVFMLGTGNVSRFYFLRDLSNDGAIKLIYCRSEDQVVDIFTKALKRESFMKHKRFLRVCMLNSVKPLK</sequence>
<gene>
    <name evidence="3" type="ORF">KK1_028747</name>
</gene>